<reference evidence="2" key="1">
    <citation type="submission" date="2021-06" db="EMBL/GenBank/DDBJ databases">
        <authorList>
            <person name="Kallberg Y."/>
            <person name="Tangrot J."/>
            <person name="Rosling A."/>
        </authorList>
    </citation>
    <scope>NUCLEOTIDE SEQUENCE</scope>
    <source>
        <strain evidence="2">87-6 pot B 2015</strain>
    </source>
</reference>
<organism evidence="2 3">
    <name type="scientific">Funneliformis mosseae</name>
    <name type="common">Endomycorrhizal fungus</name>
    <name type="synonym">Glomus mosseae</name>
    <dbReference type="NCBI Taxonomy" id="27381"/>
    <lineage>
        <taxon>Eukaryota</taxon>
        <taxon>Fungi</taxon>
        <taxon>Fungi incertae sedis</taxon>
        <taxon>Mucoromycota</taxon>
        <taxon>Glomeromycotina</taxon>
        <taxon>Glomeromycetes</taxon>
        <taxon>Glomerales</taxon>
        <taxon>Glomeraceae</taxon>
        <taxon>Funneliformis</taxon>
    </lineage>
</organism>
<dbReference type="InterPro" id="IPR000210">
    <property type="entry name" value="BTB/POZ_dom"/>
</dbReference>
<proteinExistence type="predicted"/>
<dbReference type="Gene3D" id="3.30.710.10">
    <property type="entry name" value="Potassium Channel Kv1.1, Chain A"/>
    <property type="match status" value="1"/>
</dbReference>
<gene>
    <name evidence="2" type="ORF">FMOSSE_LOCUS4159</name>
</gene>
<protein>
    <submittedName>
        <fullName evidence="2">8701_t:CDS:1</fullName>
    </submittedName>
</protein>
<dbReference type="EMBL" id="CAJVPP010000678">
    <property type="protein sequence ID" value="CAG8503438.1"/>
    <property type="molecule type" value="Genomic_DNA"/>
</dbReference>
<name>A0A9N9F1S3_FUNMO</name>
<dbReference type="Proteomes" id="UP000789375">
    <property type="component" value="Unassembled WGS sequence"/>
</dbReference>
<evidence type="ECO:0000313" key="3">
    <source>
        <dbReference type="Proteomes" id="UP000789375"/>
    </source>
</evidence>
<evidence type="ECO:0000259" key="1">
    <source>
        <dbReference type="PROSITE" id="PS50097"/>
    </source>
</evidence>
<dbReference type="SUPFAM" id="SSF54695">
    <property type="entry name" value="POZ domain"/>
    <property type="match status" value="1"/>
</dbReference>
<dbReference type="CDD" id="cd18186">
    <property type="entry name" value="BTB_POZ_ZBTB_KLHL-like"/>
    <property type="match status" value="1"/>
</dbReference>
<evidence type="ECO:0000313" key="2">
    <source>
        <dbReference type="EMBL" id="CAG8503438.1"/>
    </source>
</evidence>
<sequence>MSKKLFFPQLSHDLTKLITDERFSDVIIETGRDDDKNSFKAHSSILYCRSPYLRKELLRNEKSDDLLRIDLNIPVKTFRALLRIQPFQQIFDPKVYDSVMMRYCMIPSIQGELTTNRKGGGWIDGY</sequence>
<dbReference type="InterPro" id="IPR011333">
    <property type="entry name" value="SKP1/BTB/POZ_sf"/>
</dbReference>
<accession>A0A9N9F1S3</accession>
<dbReference type="PROSITE" id="PS50097">
    <property type="entry name" value="BTB"/>
    <property type="match status" value="1"/>
</dbReference>
<dbReference type="Pfam" id="PF00651">
    <property type="entry name" value="BTB"/>
    <property type="match status" value="1"/>
</dbReference>
<dbReference type="AlphaFoldDB" id="A0A9N9F1S3"/>
<feature type="domain" description="BTB" evidence="1">
    <location>
        <begin position="24"/>
        <end position="84"/>
    </location>
</feature>
<keyword evidence="3" id="KW-1185">Reference proteome</keyword>
<comment type="caution">
    <text evidence="2">The sequence shown here is derived from an EMBL/GenBank/DDBJ whole genome shotgun (WGS) entry which is preliminary data.</text>
</comment>